<accession>A0A2S9GSQ8</accession>
<dbReference type="AlphaFoldDB" id="A0A2S9GSQ8"/>
<keyword evidence="4" id="KW-1185">Reference proteome</keyword>
<sequence length="434" mass="48936">MSSLKISSRHWFVLEPLQVAHPIDAIYQKAAGFEIVGNWYLAGEAYIELHESLVGVSNKIVDSILIESKILARAASCFELAQDSRTSARFYERAAQKIVSSWLIPNPQLAAELYNRAALQYQASSEYFSAGATWNRAAEEFGNVKSNIITCTENRTPLPTSAFKSFLCGLCFEAAAIEFEKVAGNEMWSVGSYWRAGKAYEDGIPNIQAFNAYRRALNAHIRYYGTLDKDQMNNSLPLSQDERDLRIDPFDVMEKSLARCNNHHQLNPGVTPQSQLQTNRQMAEAFHGFNLELQSVGNAKEAANFRIEKSDRQRKILFAQHKYGISTRYLIWKLTSNYSESLGRWGITCFFVIMIFASLYSGFGLITTGVESIDKSFRFFDYIYFSVITFSTLGYGDLHPMGLFGQILACLEVICGLIMFGLLLSLVGSRLQRN</sequence>
<feature type="transmembrane region" description="Helical" evidence="1">
    <location>
        <begin position="402"/>
        <end position="427"/>
    </location>
</feature>
<keyword evidence="1" id="KW-1133">Transmembrane helix</keyword>
<feature type="transmembrane region" description="Helical" evidence="1">
    <location>
        <begin position="345"/>
        <end position="367"/>
    </location>
</feature>
<proteinExistence type="predicted"/>
<evidence type="ECO:0000313" key="4">
    <source>
        <dbReference type="Proteomes" id="UP000237839"/>
    </source>
</evidence>
<dbReference type="Gene3D" id="1.10.287.70">
    <property type="match status" value="1"/>
</dbReference>
<protein>
    <submittedName>
        <fullName evidence="3">Ion channel</fullName>
    </submittedName>
</protein>
<reference evidence="3 4" key="1">
    <citation type="submission" date="2018-02" db="EMBL/GenBank/DDBJ databases">
        <title>Solimicrobium silvestre gen. nov., sp. nov., isolated from alpine forest soil.</title>
        <authorList>
            <person name="Margesin R."/>
            <person name="Albuquerque L."/>
            <person name="Zhang D.-C."/>
            <person name="Froufe H.J.C."/>
            <person name="Severino R."/>
            <person name="Roxo I."/>
            <person name="Egas C."/>
            <person name="Da Costa M.S."/>
        </authorList>
    </citation>
    <scope>NUCLEOTIDE SEQUENCE [LARGE SCALE GENOMIC DNA]</scope>
    <source>
        <strain evidence="3 4">S20-91</strain>
    </source>
</reference>
<dbReference type="RefSeq" id="WP_133166963.1">
    <property type="nucleotide sequence ID" value="NZ_PUGF01000036.1"/>
</dbReference>
<dbReference type="Proteomes" id="UP000237839">
    <property type="component" value="Unassembled WGS sequence"/>
</dbReference>
<keyword evidence="1" id="KW-0472">Membrane</keyword>
<organism evidence="3 4">
    <name type="scientific">Solimicrobium silvestre</name>
    <dbReference type="NCBI Taxonomy" id="2099400"/>
    <lineage>
        <taxon>Bacteria</taxon>
        <taxon>Pseudomonadati</taxon>
        <taxon>Pseudomonadota</taxon>
        <taxon>Betaproteobacteria</taxon>
        <taxon>Burkholderiales</taxon>
        <taxon>Oxalobacteraceae</taxon>
        <taxon>Solimicrobium</taxon>
    </lineage>
</organism>
<dbReference type="Pfam" id="PF07885">
    <property type="entry name" value="Ion_trans_2"/>
    <property type="match status" value="1"/>
</dbReference>
<evidence type="ECO:0000259" key="2">
    <source>
        <dbReference type="Pfam" id="PF07885"/>
    </source>
</evidence>
<dbReference type="SUPFAM" id="SSF81324">
    <property type="entry name" value="Voltage-gated potassium channels"/>
    <property type="match status" value="1"/>
</dbReference>
<dbReference type="OrthoDB" id="9799090at2"/>
<evidence type="ECO:0000313" key="3">
    <source>
        <dbReference type="EMBL" id="PRC90754.1"/>
    </source>
</evidence>
<comment type="caution">
    <text evidence="3">The sequence shown here is derived from an EMBL/GenBank/DDBJ whole genome shotgun (WGS) entry which is preliminary data.</text>
</comment>
<evidence type="ECO:0000256" key="1">
    <source>
        <dbReference type="SAM" id="Phobius"/>
    </source>
</evidence>
<dbReference type="InterPro" id="IPR013099">
    <property type="entry name" value="K_chnl_dom"/>
</dbReference>
<dbReference type="EMBL" id="PUGF01000036">
    <property type="protein sequence ID" value="PRC90754.1"/>
    <property type="molecule type" value="Genomic_DNA"/>
</dbReference>
<name>A0A2S9GSQ8_9BURK</name>
<gene>
    <name evidence="3" type="ORF">S2091_4502</name>
</gene>
<feature type="transmembrane region" description="Helical" evidence="1">
    <location>
        <begin position="379"/>
        <end position="396"/>
    </location>
</feature>
<keyword evidence="1" id="KW-0812">Transmembrane</keyword>
<feature type="domain" description="Potassium channel" evidence="2">
    <location>
        <begin position="354"/>
        <end position="432"/>
    </location>
</feature>